<dbReference type="InterPro" id="IPR015897">
    <property type="entry name" value="CHK_kinase-like"/>
</dbReference>
<dbReference type="SMART" id="SM00587">
    <property type="entry name" value="CHK"/>
    <property type="match status" value="1"/>
</dbReference>
<keyword evidence="1" id="KW-0732">Signal</keyword>
<evidence type="ECO:0000313" key="4">
    <source>
        <dbReference type="Proteomes" id="UP001353858"/>
    </source>
</evidence>
<feature type="chain" id="PRO_5043047118" description="CHK kinase-like domain-containing protein" evidence="1">
    <location>
        <begin position="23"/>
        <end position="667"/>
    </location>
</feature>
<proteinExistence type="predicted"/>
<evidence type="ECO:0000259" key="2">
    <source>
        <dbReference type="SMART" id="SM00587"/>
    </source>
</evidence>
<protein>
    <recommendedName>
        <fullName evidence="2">CHK kinase-like domain-containing protein</fullName>
    </recommendedName>
</protein>
<organism evidence="3 4">
    <name type="scientific">Aquatica leii</name>
    <dbReference type="NCBI Taxonomy" id="1421715"/>
    <lineage>
        <taxon>Eukaryota</taxon>
        <taxon>Metazoa</taxon>
        <taxon>Ecdysozoa</taxon>
        <taxon>Arthropoda</taxon>
        <taxon>Hexapoda</taxon>
        <taxon>Insecta</taxon>
        <taxon>Pterygota</taxon>
        <taxon>Neoptera</taxon>
        <taxon>Endopterygota</taxon>
        <taxon>Coleoptera</taxon>
        <taxon>Polyphaga</taxon>
        <taxon>Elateriformia</taxon>
        <taxon>Elateroidea</taxon>
        <taxon>Lampyridae</taxon>
        <taxon>Luciolinae</taxon>
        <taxon>Aquatica</taxon>
    </lineage>
</organism>
<feature type="domain" description="CHK kinase-like" evidence="2">
    <location>
        <begin position="329"/>
        <end position="519"/>
    </location>
</feature>
<dbReference type="SUPFAM" id="SSF56112">
    <property type="entry name" value="Protein kinase-like (PK-like)"/>
    <property type="match status" value="1"/>
</dbReference>
<dbReference type="InterPro" id="IPR011009">
    <property type="entry name" value="Kinase-like_dom_sf"/>
</dbReference>
<comment type="caution">
    <text evidence="3">The sequence shown here is derived from an EMBL/GenBank/DDBJ whole genome shotgun (WGS) entry which is preliminary data.</text>
</comment>
<gene>
    <name evidence="3" type="ORF">RN001_001809</name>
</gene>
<keyword evidence="4" id="KW-1185">Reference proteome</keyword>
<dbReference type="InterPro" id="IPR004119">
    <property type="entry name" value="EcKL"/>
</dbReference>
<feature type="signal peptide" evidence="1">
    <location>
        <begin position="1"/>
        <end position="22"/>
    </location>
</feature>
<evidence type="ECO:0000256" key="1">
    <source>
        <dbReference type="SAM" id="SignalP"/>
    </source>
</evidence>
<accession>A0AAN7SR12</accession>
<dbReference type="Proteomes" id="UP001353858">
    <property type="component" value="Unassembled WGS sequence"/>
</dbReference>
<evidence type="ECO:0000313" key="3">
    <source>
        <dbReference type="EMBL" id="KAK4885538.1"/>
    </source>
</evidence>
<dbReference type="Pfam" id="PF02958">
    <property type="entry name" value="EcKL"/>
    <property type="match status" value="1"/>
</dbReference>
<dbReference type="PANTHER" id="PTHR11012:SF56">
    <property type="entry name" value="CHK KINASE-LIKE DOMAIN-CONTAINING PROTEIN-RELATED"/>
    <property type="match status" value="1"/>
</dbReference>
<dbReference type="PANTHER" id="PTHR11012">
    <property type="entry name" value="PROTEIN KINASE-LIKE DOMAIN-CONTAINING"/>
    <property type="match status" value="1"/>
</dbReference>
<dbReference type="AlphaFoldDB" id="A0AAN7SR12"/>
<reference evidence="4" key="1">
    <citation type="submission" date="2023-01" db="EMBL/GenBank/DDBJ databases">
        <title>Key to firefly adult light organ development and bioluminescence: homeobox transcription factors regulate luciferase expression and transportation to peroxisome.</title>
        <authorList>
            <person name="Fu X."/>
        </authorList>
    </citation>
    <scope>NUCLEOTIDE SEQUENCE [LARGE SCALE GENOMIC DNA]</scope>
</reference>
<sequence>MNLYVIVLIVVSVAFCTVHTDATVCAPYSTFKIDCDDCKCSGNGKEYSCIPGNCASAVFLNENKKTENVGDNSAPGAVYPREATEDVVPPYPYLNDEIPSSREKKKEPIKNLILVLLYVVVISRQMVLQFLSRMKHEGYNLIFYLLKKSTKKFKTIPTVEEPAVQANVEDIQLTASSDLTEAENMLLRKDLSEYIKTKQILKMSLPEWVTKDLFQRALKSYFKTDNVTILGYSSSLAVQAGDNYTSNVFRTVVTYSIEKSLDKNSISLIIKCVPIEKEQMMEFIKQIRMFEKEKEVYSNTLPAIYDVLDKDYMLSAKFIYYTNTPHEIIMLEDLNTLGYKMNNRLEGLDLDHCLLVIEKMAKLHAASIVLYDTKPELFTNFDKGLFSENKTMQTWIYRSFESLINACSTWNGFEKYSTKLKAIINKVASRVLTISEKNLGGFNVLNHGDAWVNNFLFSYNDKGKLLDCRFIDFQIVVLSSPAVDLHYFWATSPKLEVKQKYLDVILDRYYSKLIFTLSKLGYSLERIPTKNEFIEDWNSRAFYGLITSVTILPLVKANSRTDSSFDDYLTNEDIDGFRYHAFNNERYRKHMEYLLPFFDRLGALDGHDNDVTGWLQRLDAVQRTYVVSDAIMQLISVGKLSGQAKAWYHAANIRRTTNTIQINLSLN</sequence>
<dbReference type="EMBL" id="JARPUR010000001">
    <property type="protein sequence ID" value="KAK4885538.1"/>
    <property type="molecule type" value="Genomic_DNA"/>
</dbReference>
<dbReference type="Gene3D" id="3.90.1200.10">
    <property type="match status" value="1"/>
</dbReference>
<name>A0AAN7SR12_9COLE</name>